<reference evidence="10 11" key="1">
    <citation type="journal article" date="2012" name="PLoS ONE">
        <title>Functional divergence in the genus oenococcus as predicted by genome sequencing of the newly-described species, Oenococcus kitaharae.</title>
        <authorList>
            <person name="Borneman A.R."/>
            <person name="McCarthy J.M."/>
            <person name="Chambers P.J."/>
            <person name="Bartowsky E.J."/>
        </authorList>
    </citation>
    <scope>NUCLEOTIDE SEQUENCE [LARGE SCALE GENOMIC DNA]</scope>
    <source>
        <strain evidence="11">DSM17330</strain>
    </source>
</reference>
<evidence type="ECO:0000256" key="2">
    <source>
        <dbReference type="ARBA" id="ARBA00009130"/>
    </source>
</evidence>
<proteinExistence type="inferred from homology"/>
<dbReference type="AlphaFoldDB" id="G9WI91"/>
<evidence type="ECO:0000259" key="9">
    <source>
        <dbReference type="Pfam" id="PF07992"/>
    </source>
</evidence>
<evidence type="ECO:0000256" key="1">
    <source>
        <dbReference type="ARBA" id="ARBA00001974"/>
    </source>
</evidence>
<dbReference type="Proteomes" id="UP000004959">
    <property type="component" value="Chromosome"/>
</dbReference>
<dbReference type="SUPFAM" id="SSF55424">
    <property type="entry name" value="FAD/NAD-linked reductases, dimerisation (C-terminal) domain"/>
    <property type="match status" value="1"/>
</dbReference>
<dbReference type="RefSeq" id="WP_007746001.1">
    <property type="nucleotide sequence ID" value="NZ_CM001398.1"/>
</dbReference>
<feature type="domain" description="Pyridine nucleotide-disulphide oxidoreductase dimerisation" evidence="8">
    <location>
        <begin position="328"/>
        <end position="427"/>
    </location>
</feature>
<comment type="cofactor">
    <cofactor evidence="1">
        <name>FAD</name>
        <dbReference type="ChEBI" id="CHEBI:57692"/>
    </cofactor>
</comment>
<comment type="similarity">
    <text evidence="2">Belongs to the class-III pyridine nucleotide-disulfide oxidoreductase family.</text>
</comment>
<dbReference type="GO" id="GO:0004601">
    <property type="term" value="F:peroxidase activity"/>
    <property type="evidence" value="ECO:0007669"/>
    <property type="project" value="UniProtKB-KW"/>
</dbReference>
<keyword evidence="11" id="KW-1185">Reference proteome</keyword>
<evidence type="ECO:0000259" key="8">
    <source>
        <dbReference type="Pfam" id="PF02852"/>
    </source>
</evidence>
<evidence type="ECO:0000256" key="6">
    <source>
        <dbReference type="ARBA" id="ARBA00023097"/>
    </source>
</evidence>
<comment type="caution">
    <text evidence="10">The sequence shown here is derived from an EMBL/GenBank/DDBJ whole genome shotgun (WGS) entry which is preliminary data.</text>
</comment>
<evidence type="ECO:0000256" key="3">
    <source>
        <dbReference type="ARBA" id="ARBA00022630"/>
    </source>
</evidence>
<evidence type="ECO:0000256" key="7">
    <source>
        <dbReference type="ARBA" id="ARBA00023284"/>
    </source>
</evidence>
<accession>G9WI91</accession>
<dbReference type="InterPro" id="IPR036188">
    <property type="entry name" value="FAD/NAD-bd_sf"/>
</dbReference>
<dbReference type="HOGENOM" id="CLU_003291_1_0_9"/>
<dbReference type="Pfam" id="PF07992">
    <property type="entry name" value="Pyr_redox_2"/>
    <property type="match status" value="1"/>
</dbReference>
<feature type="domain" description="FAD/NAD(P)-binding" evidence="9">
    <location>
        <begin position="1"/>
        <end position="304"/>
    </location>
</feature>
<name>G9WI91_9LACO</name>
<keyword evidence="5" id="KW-0560">Oxidoreductase</keyword>
<dbReference type="InterPro" id="IPR050260">
    <property type="entry name" value="FAD-bd_OxRdtase"/>
</dbReference>
<dbReference type="InterPro" id="IPR016156">
    <property type="entry name" value="FAD/NAD-linked_Rdtase_dimer_sf"/>
</dbReference>
<dbReference type="PRINTS" id="PR00368">
    <property type="entry name" value="FADPNR"/>
</dbReference>
<dbReference type="InterPro" id="IPR023753">
    <property type="entry name" value="FAD/NAD-binding_dom"/>
</dbReference>
<gene>
    <name evidence="10" type="ORF">OKIT_1114</name>
</gene>
<dbReference type="PANTHER" id="PTHR43429">
    <property type="entry name" value="PYRIDINE NUCLEOTIDE-DISULFIDE OXIDOREDUCTASE DOMAIN-CONTAINING"/>
    <property type="match status" value="1"/>
</dbReference>
<dbReference type="PATRIC" id="fig|1045004.4.peg.1109"/>
<protein>
    <submittedName>
        <fullName evidence="10">NADH peroxidase Npx</fullName>
    </submittedName>
</protein>
<evidence type="ECO:0000313" key="11">
    <source>
        <dbReference type="Proteomes" id="UP000004959"/>
    </source>
</evidence>
<dbReference type="PANTHER" id="PTHR43429:SF1">
    <property type="entry name" value="NAD(P)H SULFUR OXIDOREDUCTASE (COA-DEPENDENT)"/>
    <property type="match status" value="1"/>
</dbReference>
<keyword evidence="4" id="KW-0274">FAD</keyword>
<dbReference type="SUPFAM" id="SSF51905">
    <property type="entry name" value="FAD/NAD(P)-binding domain"/>
    <property type="match status" value="1"/>
</dbReference>
<dbReference type="Gene3D" id="3.30.390.30">
    <property type="match status" value="1"/>
</dbReference>
<keyword evidence="6" id="KW-0558">Oxidation</keyword>
<keyword evidence="7" id="KW-0676">Redox-active center</keyword>
<keyword evidence="10" id="KW-0575">Peroxidase</keyword>
<dbReference type="OrthoDB" id="9802028at2"/>
<dbReference type="STRING" id="336988.NT96_07765"/>
<dbReference type="InterPro" id="IPR004099">
    <property type="entry name" value="Pyr_nucl-diS_OxRdtase_dimer"/>
</dbReference>
<dbReference type="EMBL" id="AFVZ01000001">
    <property type="protein sequence ID" value="EHN59213.1"/>
    <property type="molecule type" value="Genomic_DNA"/>
</dbReference>
<organism evidence="10 11">
    <name type="scientific">Oenococcus kitaharae DSM 17330</name>
    <dbReference type="NCBI Taxonomy" id="1045004"/>
    <lineage>
        <taxon>Bacteria</taxon>
        <taxon>Bacillati</taxon>
        <taxon>Bacillota</taxon>
        <taxon>Bacilli</taxon>
        <taxon>Lactobacillales</taxon>
        <taxon>Lactobacillaceae</taxon>
        <taxon>Oenococcus</taxon>
    </lineage>
</organism>
<keyword evidence="3" id="KW-0285">Flavoprotein</keyword>
<evidence type="ECO:0000313" key="10">
    <source>
        <dbReference type="EMBL" id="EHN59213.1"/>
    </source>
</evidence>
<dbReference type="Pfam" id="PF02852">
    <property type="entry name" value="Pyr_redox_dim"/>
    <property type="match status" value="1"/>
</dbReference>
<evidence type="ECO:0000256" key="5">
    <source>
        <dbReference type="ARBA" id="ARBA00023002"/>
    </source>
</evidence>
<evidence type="ECO:0000256" key="4">
    <source>
        <dbReference type="ARBA" id="ARBA00022827"/>
    </source>
</evidence>
<dbReference type="PRINTS" id="PR00411">
    <property type="entry name" value="PNDRDTASEI"/>
</dbReference>
<dbReference type="Gene3D" id="3.50.50.60">
    <property type="entry name" value="FAD/NAD(P)-binding domain"/>
    <property type="match status" value="2"/>
</dbReference>
<dbReference type="eggNOG" id="COG0446">
    <property type="taxonomic scope" value="Bacteria"/>
</dbReference>
<sequence length="453" mass="49957">MKVIVIGSTHAGTTVVEQILADHPETKVTVYERHDNVSFLSCGIALYLGGEIKDPQGLFYSSPEALTELGADMKLRHDVLAVDNSRHTVTVKNLQTGEVFEDHYDKLVVTTGSWPIVPPIDGIDHPDIYLCKNWEHAQVLWEKAKDAKRIVVIGGGYIGTELVEAFNKTGHEVTLIDGLPRILNKYFDSEITDRVEEDFKAHGIRLALGQMVKSFSDNGEEVVVETNQGRYAADMVILCVGFRPNTALVKGLVDMNQDGSIVTNVYMQTSDPDIYAAGDAAAVRYNPSGRQAYIPLATNAVRQGILVGINLFGNTKKDMGTQSTSGLMLFDKTIVSSGMTWELASALNIPAAFVILEDNYRPEFMPSTTPVLMELVYNPENRRILGAQLMSDYDVSQSANTISAMIQNQNTIDDLAFLDMLFQPQFDRPFHYLNLLGQAAVADADKKTPVDMT</sequence>